<dbReference type="EMBL" id="JACOOJ010000009">
    <property type="protein sequence ID" value="MBC5632550.1"/>
    <property type="molecule type" value="Genomic_DNA"/>
</dbReference>
<keyword evidence="8" id="KW-0732">Signal</keyword>
<dbReference type="InterPro" id="IPR023997">
    <property type="entry name" value="TonB-dep_OMP_SusC/RagA_CS"/>
</dbReference>
<keyword evidence="5 7" id="KW-0472">Membrane</keyword>
<feature type="signal peptide" evidence="8">
    <location>
        <begin position="1"/>
        <end position="42"/>
    </location>
</feature>
<dbReference type="NCBIfam" id="TIGR04057">
    <property type="entry name" value="SusC_RagA_signa"/>
    <property type="match status" value="1"/>
</dbReference>
<sequence>MEKYTLSVLLCQRKRLKKFFSIMRISALLLFVCIFASYASNASSQTAKVNITNERMTIGTFIKKVEKETGYMFVYNKKDIDANKTVSLQKGTNTVVDCLNRIFEGSGVSYVFEDDYIVLTKRVQAQDNAVAQQSGKVIQGVITDETGLSVIGANVFVKGTTIGTVTDVDGKFSVEVPSDDAILVISYIGYMEQQISVKKQKNWAIVLKEDSQSLDEVVVVGYGTQRKGNIATAVTTIKAETLQNRPVQTVGEALQGQIPGLSVTAKGAPGESPTLRLRGSSVLNADNSSAPLILVDGVPADFNFLNPEDIESINVLKDAASAAIYGSRAANGVLLITTKRGKEGKPTFRYNGSVGVNTPMHMPKSIGSADYARIMNEAVRNMNGDPVYTEDEIANYAKGTDLNRYPNTDWLDLAIQNSITTRHGIEASGGTEKVKYLVSAGVDHQTGIFPQTQQNVFNVRSSTDIAISKKFDMSFDIRYQLRDMEALNNQQDIYKQVIAADPTMVAYYTDGTYGYNAGFFTNPLVALYEGGQKFTNRHEASGIFKLNYEIIEGLTITGIANVKYTFKNEESRSRKLVYKNYFTQELIEKGENSFSDRRDYNAYYNLQALLNYKKSFGVNNFDILAGYQQENESSDWLKGARSGYPTDLIWELNPGPKDNWSNDGNGEHWALASFIGRINYDYDNKYILSLSIRSDASSRFAKGSRWSSFPSVAAAWRVSQESFMEGTKEYLDDLKLRVSWGQTGNATGLGLYPSYTLVSTGGLILNNSYQQMAQLKTIGNQDLTWEHSDMFNVGLDAKFLNSRLNFTGEYYVKNTRDILLAVPVPLEYGFGKPNMNIGQVRNKGWELSLGWSDRINDFGYSISANLSDNRNEVIDLGDTGPWKGSNTYTEVGLPFNSIYGYESMGLFQSDKEVADAPFQNSKTAAGDIRYKDQNGDNKVDANDRVVLGDPNPHFLYGLNLAFDYKNFDLGMFFQGVGQMDRIVNDNFVRPLNDATIFAHQLDYWTSQNTDAKYPRILNKTDANHNYETSDFWMINAGYLRMKNLSVGYTVPRKFLSPIGLSRLRVYFTANNLFTISDFVPGMDPEASSAWAYPFARTYSFGLNVQF</sequence>
<feature type="domain" description="Secretin/TonB short N-terminal" evidence="9">
    <location>
        <begin position="71"/>
        <end position="122"/>
    </location>
</feature>
<dbReference type="Gene3D" id="2.170.130.10">
    <property type="entry name" value="TonB-dependent receptor, plug domain"/>
    <property type="match status" value="1"/>
</dbReference>
<organism evidence="10 11">
    <name type="scientific">Parabacteroides hominis</name>
    <dbReference type="NCBI Taxonomy" id="2763057"/>
    <lineage>
        <taxon>Bacteria</taxon>
        <taxon>Pseudomonadati</taxon>
        <taxon>Bacteroidota</taxon>
        <taxon>Bacteroidia</taxon>
        <taxon>Bacteroidales</taxon>
        <taxon>Tannerellaceae</taxon>
        <taxon>Parabacteroides</taxon>
    </lineage>
</organism>
<dbReference type="InterPro" id="IPR008969">
    <property type="entry name" value="CarboxyPept-like_regulatory"/>
</dbReference>
<reference evidence="10 11" key="1">
    <citation type="submission" date="2020-08" db="EMBL/GenBank/DDBJ databases">
        <title>Genome public.</title>
        <authorList>
            <person name="Liu C."/>
            <person name="Sun Q."/>
        </authorList>
    </citation>
    <scope>NUCLEOTIDE SEQUENCE [LARGE SCALE GENOMIC DNA]</scope>
    <source>
        <strain evidence="10 11">NSJ-79</strain>
    </source>
</reference>
<proteinExistence type="inferred from homology"/>
<dbReference type="Gene3D" id="2.60.40.1120">
    <property type="entry name" value="Carboxypeptidase-like, regulatory domain"/>
    <property type="match status" value="1"/>
</dbReference>
<evidence type="ECO:0000256" key="8">
    <source>
        <dbReference type="SAM" id="SignalP"/>
    </source>
</evidence>
<dbReference type="Pfam" id="PF07715">
    <property type="entry name" value="Plug"/>
    <property type="match status" value="1"/>
</dbReference>
<name>A0ABR7DMC1_9BACT</name>
<dbReference type="InterPro" id="IPR036942">
    <property type="entry name" value="Beta-barrel_TonB_sf"/>
</dbReference>
<evidence type="ECO:0000256" key="2">
    <source>
        <dbReference type="ARBA" id="ARBA00022448"/>
    </source>
</evidence>
<keyword evidence="2 7" id="KW-0813">Transport</keyword>
<evidence type="ECO:0000313" key="10">
    <source>
        <dbReference type="EMBL" id="MBC5632550.1"/>
    </source>
</evidence>
<comment type="subcellular location">
    <subcellularLocation>
        <location evidence="1 7">Cell outer membrane</location>
        <topology evidence="1 7">Multi-pass membrane protein</topology>
    </subcellularLocation>
</comment>
<dbReference type="Pfam" id="PF13715">
    <property type="entry name" value="CarbopepD_reg_2"/>
    <property type="match status" value="1"/>
</dbReference>
<evidence type="ECO:0000256" key="6">
    <source>
        <dbReference type="ARBA" id="ARBA00023237"/>
    </source>
</evidence>
<dbReference type="SUPFAM" id="SSF49464">
    <property type="entry name" value="Carboxypeptidase regulatory domain-like"/>
    <property type="match status" value="1"/>
</dbReference>
<dbReference type="SMART" id="SM00965">
    <property type="entry name" value="STN"/>
    <property type="match status" value="1"/>
</dbReference>
<keyword evidence="11" id="KW-1185">Reference proteome</keyword>
<evidence type="ECO:0000256" key="1">
    <source>
        <dbReference type="ARBA" id="ARBA00004571"/>
    </source>
</evidence>
<dbReference type="SUPFAM" id="SSF56935">
    <property type="entry name" value="Porins"/>
    <property type="match status" value="1"/>
</dbReference>
<evidence type="ECO:0000313" key="11">
    <source>
        <dbReference type="Proteomes" id="UP000651475"/>
    </source>
</evidence>
<keyword evidence="6 7" id="KW-0998">Cell outer membrane</keyword>
<evidence type="ECO:0000256" key="5">
    <source>
        <dbReference type="ARBA" id="ARBA00023136"/>
    </source>
</evidence>
<gene>
    <name evidence="10" type="ORF">H8S65_07190</name>
</gene>
<keyword evidence="10" id="KW-0675">Receptor</keyword>
<dbReference type="InterPro" id="IPR011662">
    <property type="entry name" value="Secretin/TonB_short_N"/>
</dbReference>
<evidence type="ECO:0000259" key="9">
    <source>
        <dbReference type="SMART" id="SM00965"/>
    </source>
</evidence>
<comment type="similarity">
    <text evidence="7">Belongs to the TonB-dependent receptor family.</text>
</comment>
<evidence type="ECO:0000256" key="7">
    <source>
        <dbReference type="PROSITE-ProRule" id="PRU01360"/>
    </source>
</evidence>
<dbReference type="Gene3D" id="2.40.170.20">
    <property type="entry name" value="TonB-dependent receptor, beta-barrel domain"/>
    <property type="match status" value="1"/>
</dbReference>
<dbReference type="Proteomes" id="UP000651475">
    <property type="component" value="Unassembled WGS sequence"/>
</dbReference>
<evidence type="ECO:0000256" key="4">
    <source>
        <dbReference type="ARBA" id="ARBA00022692"/>
    </source>
</evidence>
<dbReference type="InterPro" id="IPR037066">
    <property type="entry name" value="Plug_dom_sf"/>
</dbReference>
<feature type="chain" id="PRO_5046742260" evidence="8">
    <location>
        <begin position="43"/>
        <end position="1106"/>
    </location>
</feature>
<dbReference type="InterPro" id="IPR023996">
    <property type="entry name" value="TonB-dep_OMP_SusC/RagA"/>
</dbReference>
<keyword evidence="3 7" id="KW-1134">Transmembrane beta strand</keyword>
<protein>
    <submittedName>
        <fullName evidence="10">TonB-dependent receptor</fullName>
    </submittedName>
</protein>
<dbReference type="RefSeq" id="WP_186929310.1">
    <property type="nucleotide sequence ID" value="NZ_JACOOJ010000009.1"/>
</dbReference>
<keyword evidence="4 7" id="KW-0812">Transmembrane</keyword>
<dbReference type="PROSITE" id="PS52016">
    <property type="entry name" value="TONB_DEPENDENT_REC_3"/>
    <property type="match status" value="1"/>
</dbReference>
<evidence type="ECO:0000256" key="3">
    <source>
        <dbReference type="ARBA" id="ARBA00022452"/>
    </source>
</evidence>
<dbReference type="InterPro" id="IPR012910">
    <property type="entry name" value="Plug_dom"/>
</dbReference>
<comment type="caution">
    <text evidence="10">The sequence shown here is derived from an EMBL/GenBank/DDBJ whole genome shotgun (WGS) entry which is preliminary data.</text>
</comment>
<accession>A0ABR7DMC1</accession>
<dbReference type="InterPro" id="IPR039426">
    <property type="entry name" value="TonB-dep_rcpt-like"/>
</dbReference>
<dbReference type="NCBIfam" id="TIGR04056">
    <property type="entry name" value="OMP_RagA_SusC"/>
    <property type="match status" value="1"/>
</dbReference>